<gene>
    <name evidence="2" type="ORF">JJB97_09725</name>
</gene>
<evidence type="ECO:0000256" key="1">
    <source>
        <dbReference type="ARBA" id="ARBA00023002"/>
    </source>
</evidence>
<evidence type="ECO:0000313" key="2">
    <source>
        <dbReference type="EMBL" id="MBK4715607.1"/>
    </source>
</evidence>
<comment type="caution">
    <text evidence="2">The sequence shown here is derived from an EMBL/GenBank/DDBJ whole genome shotgun (WGS) entry which is preliminary data.</text>
</comment>
<dbReference type="InterPro" id="IPR025337">
    <property type="entry name" value="Questin_oxidase-like"/>
</dbReference>
<dbReference type="RefSeq" id="WP_238713826.1">
    <property type="nucleotide sequence ID" value="NZ_JAEPBH010000022.1"/>
</dbReference>
<organism evidence="2 3">
    <name type="scientific">Tenebrionibacter intestinalis</name>
    <dbReference type="NCBI Taxonomy" id="2799638"/>
    <lineage>
        <taxon>Bacteria</taxon>
        <taxon>Pseudomonadati</taxon>
        <taxon>Pseudomonadota</taxon>
        <taxon>Gammaproteobacteria</taxon>
        <taxon>Enterobacterales</taxon>
        <taxon>Enterobacteriaceae</taxon>
        <taxon>Tenebrionibacter/Tenebrionicola group</taxon>
        <taxon>Tenebrionibacter</taxon>
    </lineage>
</organism>
<dbReference type="PANTHER" id="PTHR35870">
    <property type="entry name" value="PROTEIN, PUTATIVE (AFU_ORTHOLOGUE AFUA_5G03330)-RELATED"/>
    <property type="match status" value="1"/>
</dbReference>
<name>A0A8K0XXQ3_9ENTR</name>
<dbReference type="Pfam" id="PF14027">
    <property type="entry name" value="Questin_oxidase"/>
    <property type="match status" value="1"/>
</dbReference>
<proteinExistence type="predicted"/>
<protein>
    <submittedName>
        <fullName evidence="2">Questin oxidase family protein</fullName>
    </submittedName>
</protein>
<dbReference type="PANTHER" id="PTHR35870:SF1">
    <property type="entry name" value="PROTEIN, PUTATIVE (AFU_ORTHOLOGUE AFUA_5G03330)-RELATED"/>
    <property type="match status" value="1"/>
</dbReference>
<accession>A0A8K0XXQ3</accession>
<evidence type="ECO:0000313" key="3">
    <source>
        <dbReference type="Proteomes" id="UP000659047"/>
    </source>
</evidence>
<keyword evidence="1" id="KW-0560">Oxidoreductase</keyword>
<dbReference type="Proteomes" id="UP000659047">
    <property type="component" value="Unassembled WGS sequence"/>
</dbReference>
<reference evidence="2" key="1">
    <citation type="submission" date="2021-01" db="EMBL/GenBank/DDBJ databases">
        <title>Intestinitalea alba gen. nov., sp. nov., a novel genus of the family Enterobacteriaceae, isolated from the gut of the plastic-eating mealworm Tenebrio molitor L.</title>
        <authorList>
            <person name="Yang Y."/>
        </authorList>
    </citation>
    <scope>NUCLEOTIDE SEQUENCE</scope>
    <source>
        <strain evidence="2">BIT-L3</strain>
    </source>
</reference>
<sequence>MTSFISSPERTVDACQNRLARIDALLADASHHIEFNGHLTNHNKHAVVALAGLNASAERIEAYYRQYAHETTYGFGLEPKRPSRVAVTQANCLSLRGQRTSFSSLCEFFDAAIARDGLDAVLARWMPELLPGWAGAFTHATIHLGWGLDYGHPRMITEGLAYMVFSWVSCHPQRQHDSERVAGANAIESLIAVVKMLEQDPAAFQAWAAQIQRGDIAPEKAQCHPELKRSGLQYRVAMALAQGHPLMDATPGWLLNASLDDVWLGLHYCAAIIYLARPGDFVNLHLITSLHAMEEIASRLPKAQRRSVARCFWQGMLGILFSSGDVPDSATLANLHARWRAAVDNADAPAVRAHWEETIQAAIAEAEEHNPKLVYVAQKLWRRTGYRSVYRAAASFFTTTPALPPSFDEMDADSGI</sequence>
<dbReference type="GO" id="GO:0016491">
    <property type="term" value="F:oxidoreductase activity"/>
    <property type="evidence" value="ECO:0007669"/>
    <property type="project" value="UniProtKB-KW"/>
</dbReference>
<keyword evidence="3" id="KW-1185">Reference proteome</keyword>
<dbReference type="AlphaFoldDB" id="A0A8K0XXQ3"/>
<dbReference type="EMBL" id="JAEPBH010000022">
    <property type="protein sequence ID" value="MBK4715607.1"/>
    <property type="molecule type" value="Genomic_DNA"/>
</dbReference>